<gene>
    <name evidence="14" type="ORF">GTA08_BOTSDO07630</name>
</gene>
<dbReference type="InterPro" id="IPR014030">
    <property type="entry name" value="Ketoacyl_synth_N"/>
</dbReference>
<dbReference type="InterPro" id="IPR016039">
    <property type="entry name" value="Thiolase-like"/>
</dbReference>
<dbReference type="FunFam" id="3.40.47.10:FF:000019">
    <property type="entry name" value="Polyketide synthase type I"/>
    <property type="match status" value="1"/>
</dbReference>
<dbReference type="InterPro" id="IPR016035">
    <property type="entry name" value="Acyl_Trfase/lysoPLipase"/>
</dbReference>
<evidence type="ECO:0000256" key="6">
    <source>
        <dbReference type="ARBA" id="ARBA00022737"/>
    </source>
</evidence>
<evidence type="ECO:0000256" key="5">
    <source>
        <dbReference type="ARBA" id="ARBA00022679"/>
    </source>
</evidence>
<keyword evidence="6" id="KW-0677">Repeat</keyword>
<keyword evidence="5" id="KW-0808">Transferase</keyword>
<keyword evidence="2" id="KW-0597">Phosphoprotein</keyword>
<evidence type="ECO:0000259" key="12">
    <source>
        <dbReference type="PROSITE" id="PS52004"/>
    </source>
</evidence>
<dbReference type="InterPro" id="IPR020807">
    <property type="entry name" value="PKS_DH"/>
</dbReference>
<dbReference type="InterPro" id="IPR042104">
    <property type="entry name" value="PKS_dehydratase_sf"/>
</dbReference>
<sequence length="3943" mass="428734">MNPSEPIAIVGIGCRFPGGCDTPPKLWDLLCSKQDVQSSIPTDRFNADAFYHEDGERPGCTNVKYAYVLSEDIREFDASFFKTNPREAESMDPQQRMLLETVYEALESAGARIEALQGSDTAVYVGSMTGDYHELLLRDPTDMPKYMATGTARSILSNRISYFFDWRGPSMTIDTACSSSLVAVHEAVQALRLGSSRVACAAGANLILGPEMMISESKLHMLSPTGRSRMWDAAADGYARGEGFGAVLLKTLSSALADGDFIHCVIRETGVNSDGRTNGITLPSAESQAALIRQTYARAGLDWIKDRCQFFEAHGTGTPAGDPIEARAIHDAFFPDGSSMSLDANAMFVGSVKTGIGHLEGCAGLAGLIKAAEAVRKGIIPPNMLFEHLNPAIEKYYGSLKVATEPQPWPSVEPGAPRRASVNSFGFGGTNSHAIIESFDSEQRQAAESDVDSPISFPLVFSANSEASLKAQIAAYAALIKSDNCPPLQDLAYTLHSRRSQLPIRTHFSSSCKDSLITALESAASSESTLGTRVDSKITRPRLLGVFTGQGAQWPTMGKELLRSSPLARQCMRGLEASLSSLPDPPSWTLTEQCLADPESSRLGEAAIAQPLCTAIQIILVDLLAAAGITFSTVVGHSSGEIAAAYAVGAITAAEAIRIAHYRGAHAALAGSSAGQGGAMLAAGLSYDAACELCEQQQFAGRVDVAAWNAPRSVTLSGDADAVAEAKALLDGRGVFARLLKVDTAYHSHHMRPCSTPYVRSLRACGIRPRPPRAGCVWFSSVLGERVEGGQLVKSLACDYWRDNLANPVLFNLAVELAAQGDLLCDAAVEVGPHPALKGPFTQTYQQTINLQIPYQGTLSRGKHDVEALSDTLGFLWARLGTSAVNFSQYVQAFSDTALSPRFLSELPKYCWDHSQKFWKESRRSAKLRKREQGPHPLLGVRSPDDVGHELRWYNTLRLQDLPWLDGHVVEGQVIFPAAAYLVMAMAASGALLQNRTVELLELCEVVIANAIPLQDDDAGVQTMFTLKSTSSADSDLVDAEWSCFSPAGDSNTPWRRNASGKLRLTLKEDTLTTLPPRVARTTSLSSVDADRFYECLADIGLQYTGLFKRLETIKRKSGIATATTTHVPTSAIIHPALLDSAFQLLFAAFCWPGDGTLSTPFVPTSIRSLRLVNREHIQSSQNITVDAYVTESATQTLAADIELFDSQSSRALMQLEGLTCTSLTRAGPKDYKELYTKNVWELDIGSGVASLEKADQDASQDVELVDLCERLAYYYLRQLNSQIHRSEVPAMEWHFQRIFEWIDHLFPLIESGRHPTIKGEWAADEGAWLLEQASKHPDQVDLQLITAVGENLAAAARKETTILEHMVKDDVLNRFYKLGLGFQRANGYMGGIVRQIAHRHPRMHILEVGAGTGGATKSVLEALGTAFATYTFTDISTGFFEAAADAFAPWAHKMAFRPLNAEEDVVAQGYEEGAYDLVVASNVLHATKTLAATLRNARRLLRPGGRLLLLEVTSDIVRVKLMMSGLPGWWLGGDDGRRHGPTISAGRWDTVLRDTGFSGVDAIVHDFADASKHMTSVMLTQATDADIAVLRAPLAGATNPCQGHAITIVGGRKGGVAALTAAALTDVPGKSPAIHMVGSLAELAAQPPATALVLLEDLDEPVLRDFSRDKLAALQRALPHCRQMLWAGAGCRSRDPHASMAVGLCRALAAEYPHVLLQHLDLESPVGVGTGRLVAEAMARLVFASSRKRPQDWLWTVEPELLLENGRLYVPRVLPDRALNDRLNAAKMPIFGSSTLRDSVVDVSWSNGRYVVSDRAPSIGDDRAASHVQVKVSHALLHPLKVSGASVFLCYGHILNGPAKPVLVVSESNSSVVSVSATCVFEASASDDAVSVLRNAAFTILTETLLQDVNSNRTLALNEPDTYFGTYLTAKATELGIPTISISGERRPGTVFVHQRSPHRTLKEAIPSNIGLFVDFTLSGPSRWKRVLPLDCPFVGVDELFVRQSTGDLPFAVPNIFKSLGDLESLKSLMPEAEVNLLRISELAEQPVTDAHYSTVIDFSAPEHITTLTRPISETKLFRADRTYLLAGCTGGLGRALCSWMVSKGAKHLALTTRDPAAVDKLWLEELRSSGAQVALIGADIADTDALQASKKQIDATMPPVAGVANAAMVLSDRSFGELKAEDFATVFGPKVKGTQNLDQLFHDTSLDFFIMFSSLASIVGNRGQSNYVTANLFMTTIAEQRRERGLAASVFHIGMVLGVGYVSSTGIYESTLRQYNYMPISEPEFLNMFSQAILVGRPKSGQSPELITGLSRHSLREDAQKPFWHENLRFSHHTIEETHQKDTSSSSNISLLQQISEATSADEIETFVQDAFCVKLERMLQAAAGTIERRQPLMNLGVDSLIAVEIRSWFLKELDVDIPVLKVLGGASVADLSREAASKFQVTKSVQPAEKVENVPHIKVTETEAPARPVTSSDSSDASPSPAPSMYDVPSTTASHIGSPKPEQDSLYDLKSRDQLCVERMAPMSFAQERLWFLLQYLRDPTAYNVTISYRVNGPLRLSQLEDSFRQVIERHESLRTCFYTDVITKDPTQAVVSDVTFRLEVNPEISLQDAFSSMQSHVFGLENGQTFKAVVIPSSAQEHLLVVGFHHIAFDGFSAQILVKDLAMAYNGMPLGPLQHHYVDFAIEERGQRWNESSSDVEYWKSEFETLPPTLPLFDFTETKTRLPLETYKIRSVQQILPSQLATIIKATSRKLGATPFHIHLATLQVLLHRMLSLDDVCIGITDANKNDPEYLETIGFFVNLLPIRCQVDAAATYADIVTRARNKAHDALSHSRTPFDHLLNILKVPRSTSHSPLFQVMLNYKMGSTQVVPLGDCKAELVRFEDAGNVFDLNFEIESRSDGSTLLAVKTQEYLYTDHDLHVILRSYVHFLSTLIRDPAQEVGSVSLATTSDAEKAVQLGRGDRTASPELPSISLFFDRWVTEQPNATCIKNDSGARLTYAEVAARVNAIADKLVQAGAKLGDNIAVYCEPSIDVACSLLAIHRLGCAYAPMDTQNPVERLEHIVNDCRPAAVLCDDDTKTAAVVFETYGAVIPLSSVSRAQRQVPNVSSGADVACIMYTSGTTGKPKGVTVTQSNLVHHIAAVNKKYKLAKEVILQQTSLGFDLSLAQMCQSFYCGGTLVIASKQTRKDPPSLSKLMRDEEVTYTWMTPTEASSLIRYGYEDLKHCTEWRHAFTSGESFPAHLLGDFEKLGLRGLRLYNGFGPTEITINSCIGDNELDPEAARDTRNPSIGMTLENYSSYVLSKDMQPVPTGLAGELCVGGAGVADGYRQRPGLNAERFIDDPFATPEDIRKGWTKLYRTGDKAKFLPDGRLVFLGRIDGDSQVKLRGFRIELDDIANSIVGASHGAIVEAAVSLRQAADESQSFLAAFAISSESLPEDEAQHFLEQLRRRLPLPLYMIPAVIVPIQRLPVNAAGKLDRRTLDALPLSHPTKDRETETLTDLQRQLKGLWLEVLPEMAQNVSLDTSFFDAGGNSSLLMKLKARINQDLDTNISIFDLFMGNTLGGMADRLKTSPTSTDSSNIIDWDEETDITHLLPPPSSEPTPEDDPRTRTADLEVILTGATGFIGTALLRRLAADPRVSKIHCIAVRHRQSATAPSRLSIASPKIVEYPGDLAHPRLGLSAPAFAALSGRAHRVVHNAAAVSFLRPYRALRAANVGATKALLALAAPRRVPLHFVSSAGVLRFAAGERREGGLAPVSLRCRAPPLCGAEDAGFGYAASKWVGEVVLEKGVEAMGGAWPVVVHRVASVVGEGAPASDLMGTVLGVGIRVGALPDVGAMGWRGAFDFVPVEEVAEGICEAACGVGRGGEVGFVHHCAEEKIEVGGIREWVERKYGVEVALVGLGRWLELARENAGMDGMVEAMIRKMLKGEGGVIPSLLKR</sequence>
<dbReference type="InterPro" id="IPR020845">
    <property type="entry name" value="AMP-binding_CS"/>
</dbReference>
<dbReference type="Pfam" id="PF00668">
    <property type="entry name" value="Condensation"/>
    <property type="match status" value="1"/>
</dbReference>
<dbReference type="PROSITE" id="PS52004">
    <property type="entry name" value="KS3_2"/>
    <property type="match status" value="1"/>
</dbReference>
<dbReference type="InterPro" id="IPR042099">
    <property type="entry name" value="ANL_N_sf"/>
</dbReference>
<evidence type="ECO:0000313" key="15">
    <source>
        <dbReference type="Proteomes" id="UP000572817"/>
    </source>
</evidence>
<evidence type="ECO:0000259" key="11">
    <source>
        <dbReference type="PROSITE" id="PS50075"/>
    </source>
</evidence>
<feature type="domain" description="PKS/mFAS DH" evidence="13">
    <location>
        <begin position="936"/>
        <end position="1230"/>
    </location>
</feature>
<dbReference type="GO" id="GO:0009403">
    <property type="term" value="P:toxin biosynthetic process"/>
    <property type="evidence" value="ECO:0007669"/>
    <property type="project" value="UniProtKB-ARBA"/>
</dbReference>
<dbReference type="GO" id="GO:0031177">
    <property type="term" value="F:phosphopantetheine binding"/>
    <property type="evidence" value="ECO:0007669"/>
    <property type="project" value="InterPro"/>
</dbReference>
<dbReference type="CDD" id="cd00833">
    <property type="entry name" value="PKS"/>
    <property type="match status" value="1"/>
</dbReference>
<dbReference type="Gene3D" id="3.40.47.10">
    <property type="match status" value="1"/>
</dbReference>
<reference evidence="14" key="1">
    <citation type="submission" date="2020-04" db="EMBL/GenBank/DDBJ databases">
        <title>Genome Assembly and Annotation of Botryosphaeria dothidea sdau 11-99, a Latent Pathogen of Apple Fruit Ring Rot in China.</title>
        <authorList>
            <person name="Yu C."/>
            <person name="Diao Y."/>
            <person name="Lu Q."/>
            <person name="Zhao J."/>
            <person name="Cui S."/>
            <person name="Peng C."/>
            <person name="He B."/>
            <person name="Liu H."/>
        </authorList>
    </citation>
    <scope>NUCLEOTIDE SEQUENCE [LARGE SCALE GENOMIC DNA]</scope>
    <source>
        <strain evidence="14">Sdau11-99</strain>
    </source>
</reference>
<dbReference type="PROSITE" id="PS50075">
    <property type="entry name" value="CARRIER"/>
    <property type="match status" value="2"/>
</dbReference>
<dbReference type="Pfam" id="PF00109">
    <property type="entry name" value="ketoacyl-synt"/>
    <property type="match status" value="1"/>
</dbReference>
<dbReference type="SMART" id="SM00827">
    <property type="entry name" value="PKS_AT"/>
    <property type="match status" value="1"/>
</dbReference>
<dbReference type="InterPro" id="IPR036736">
    <property type="entry name" value="ACP-like_sf"/>
</dbReference>
<dbReference type="Pfam" id="PF07993">
    <property type="entry name" value="NAD_binding_4"/>
    <property type="match status" value="1"/>
</dbReference>
<dbReference type="InterPro" id="IPR029063">
    <property type="entry name" value="SAM-dependent_MTases_sf"/>
</dbReference>
<dbReference type="SUPFAM" id="SSF55048">
    <property type="entry name" value="Probable ACP-binding domain of malonyl-CoA ACP transacylase"/>
    <property type="match status" value="1"/>
</dbReference>
<dbReference type="InterPro" id="IPR001227">
    <property type="entry name" value="Ac_transferase_dom_sf"/>
</dbReference>
<dbReference type="InterPro" id="IPR049551">
    <property type="entry name" value="PKS_DH_C"/>
</dbReference>
<dbReference type="GO" id="GO:0004315">
    <property type="term" value="F:3-oxoacyl-[acyl-carrier-protein] synthase activity"/>
    <property type="evidence" value="ECO:0007669"/>
    <property type="project" value="InterPro"/>
</dbReference>
<name>A0A8H4IP22_9PEZI</name>
<feature type="domain" description="Carrier" evidence="11">
    <location>
        <begin position="3499"/>
        <end position="3576"/>
    </location>
</feature>
<dbReference type="Gene3D" id="3.40.50.720">
    <property type="entry name" value="NAD(P)-binding Rossmann-like Domain"/>
    <property type="match status" value="3"/>
</dbReference>
<dbReference type="SUPFAM" id="SSF51735">
    <property type="entry name" value="NAD(P)-binding Rossmann-fold domains"/>
    <property type="match status" value="2"/>
</dbReference>
<dbReference type="InterPro" id="IPR013217">
    <property type="entry name" value="Methyltransf_12"/>
</dbReference>
<keyword evidence="3" id="KW-0436">Ligase</keyword>
<evidence type="ECO:0000256" key="4">
    <source>
        <dbReference type="ARBA" id="ARBA00022603"/>
    </source>
</evidence>
<organism evidence="14 15">
    <name type="scientific">Botryosphaeria dothidea</name>
    <dbReference type="NCBI Taxonomy" id="55169"/>
    <lineage>
        <taxon>Eukaryota</taxon>
        <taxon>Fungi</taxon>
        <taxon>Dikarya</taxon>
        <taxon>Ascomycota</taxon>
        <taxon>Pezizomycotina</taxon>
        <taxon>Dothideomycetes</taxon>
        <taxon>Dothideomycetes incertae sedis</taxon>
        <taxon>Botryosphaeriales</taxon>
        <taxon>Botryosphaeriaceae</taxon>
        <taxon>Botryosphaeria</taxon>
    </lineage>
</organism>
<dbReference type="SUPFAM" id="SSF53901">
    <property type="entry name" value="Thiolase-like"/>
    <property type="match status" value="1"/>
</dbReference>
<dbReference type="SMART" id="SM00822">
    <property type="entry name" value="PKS_KR"/>
    <property type="match status" value="1"/>
</dbReference>
<dbReference type="Gene3D" id="3.30.300.30">
    <property type="match status" value="1"/>
</dbReference>
<feature type="active site" description="Proton donor; for dehydratase activity" evidence="9">
    <location>
        <position position="1140"/>
    </location>
</feature>
<dbReference type="InterPro" id="IPR023213">
    <property type="entry name" value="CAT-like_dom_sf"/>
</dbReference>
<dbReference type="Gene3D" id="3.40.366.10">
    <property type="entry name" value="Malonyl-Coenzyme A Acyl Carrier Protein, domain 2"/>
    <property type="match status" value="1"/>
</dbReference>
<dbReference type="Gene3D" id="1.10.1200.10">
    <property type="entry name" value="ACP-like"/>
    <property type="match status" value="2"/>
</dbReference>
<evidence type="ECO:0000256" key="3">
    <source>
        <dbReference type="ARBA" id="ARBA00022598"/>
    </source>
</evidence>
<dbReference type="PANTHER" id="PTHR43775:SF20">
    <property type="entry name" value="HYBRID PKS-NRPS SYNTHETASE APDA"/>
    <property type="match status" value="1"/>
</dbReference>
<proteinExistence type="inferred from homology"/>
<dbReference type="Gene3D" id="3.30.559.30">
    <property type="entry name" value="Nonribosomal peptide synthetase, condensation domain"/>
    <property type="match status" value="1"/>
</dbReference>
<dbReference type="InterPro" id="IPR050091">
    <property type="entry name" value="PKS_NRPS_Biosynth_Enz"/>
</dbReference>
<dbReference type="GO" id="GO:0016874">
    <property type="term" value="F:ligase activity"/>
    <property type="evidence" value="ECO:0007669"/>
    <property type="project" value="UniProtKB-KW"/>
</dbReference>
<dbReference type="PROSITE" id="PS00606">
    <property type="entry name" value="KS3_1"/>
    <property type="match status" value="1"/>
</dbReference>
<dbReference type="GO" id="GO:0008168">
    <property type="term" value="F:methyltransferase activity"/>
    <property type="evidence" value="ECO:0007669"/>
    <property type="project" value="UniProtKB-KW"/>
</dbReference>
<dbReference type="SMART" id="SM00823">
    <property type="entry name" value="PKS_PP"/>
    <property type="match status" value="2"/>
</dbReference>
<dbReference type="Pfam" id="PF14765">
    <property type="entry name" value="PS-DH"/>
    <property type="match status" value="1"/>
</dbReference>
<dbReference type="PROSITE" id="PS00455">
    <property type="entry name" value="AMP_BINDING"/>
    <property type="match status" value="1"/>
</dbReference>
<dbReference type="Pfam" id="PF08659">
    <property type="entry name" value="KR"/>
    <property type="match status" value="1"/>
</dbReference>
<accession>A0A8H4IP22</accession>
<dbReference type="PANTHER" id="PTHR43775">
    <property type="entry name" value="FATTY ACID SYNTHASE"/>
    <property type="match status" value="1"/>
</dbReference>
<dbReference type="InterPro" id="IPR045851">
    <property type="entry name" value="AMP-bd_C_sf"/>
</dbReference>
<dbReference type="Gene3D" id="3.40.50.150">
    <property type="entry name" value="Vaccinia Virus protein VP39"/>
    <property type="match status" value="1"/>
</dbReference>
<dbReference type="Pfam" id="PF21089">
    <property type="entry name" value="PKS_DH_N"/>
    <property type="match status" value="1"/>
</dbReference>
<dbReference type="InterPro" id="IPR049900">
    <property type="entry name" value="PKS_mFAS_DH"/>
</dbReference>
<dbReference type="CDD" id="cd05930">
    <property type="entry name" value="A_NRPS"/>
    <property type="match status" value="1"/>
</dbReference>
<dbReference type="SUPFAM" id="SSF56801">
    <property type="entry name" value="Acetyl-CoA synthetase-like"/>
    <property type="match status" value="1"/>
</dbReference>
<evidence type="ECO:0000256" key="7">
    <source>
        <dbReference type="ARBA" id="ARBA00023268"/>
    </source>
</evidence>
<feature type="compositionally biased region" description="Basic and acidic residues" evidence="10">
    <location>
        <begin position="2455"/>
        <end position="2464"/>
    </location>
</feature>
<dbReference type="Gene3D" id="3.30.559.10">
    <property type="entry name" value="Chloramphenicol acetyltransferase-like domain"/>
    <property type="match status" value="1"/>
</dbReference>
<dbReference type="InterPro" id="IPR020806">
    <property type="entry name" value="PKS_PP-bd"/>
</dbReference>
<feature type="region of interest" description="Disordered" evidence="10">
    <location>
        <begin position="2455"/>
        <end position="2510"/>
    </location>
</feature>
<dbReference type="SUPFAM" id="SSF52151">
    <property type="entry name" value="FabD/lysophospholipase-like"/>
    <property type="match status" value="1"/>
</dbReference>
<dbReference type="InterPro" id="IPR000873">
    <property type="entry name" value="AMP-dep_synth/lig_dom"/>
</dbReference>
<keyword evidence="15" id="KW-1185">Reference proteome</keyword>
<keyword evidence="1" id="KW-0596">Phosphopantetheine</keyword>
<dbReference type="InterPro" id="IPR013120">
    <property type="entry name" value="FAR_NAD-bd"/>
</dbReference>
<feature type="region of interest" description="N-terminal hotdog fold" evidence="9">
    <location>
        <begin position="936"/>
        <end position="1070"/>
    </location>
</feature>
<dbReference type="Pfam" id="PF08242">
    <property type="entry name" value="Methyltransf_12"/>
    <property type="match status" value="1"/>
</dbReference>
<dbReference type="InterPro" id="IPR036291">
    <property type="entry name" value="NAD(P)-bd_dom_sf"/>
</dbReference>
<dbReference type="InterPro" id="IPR013968">
    <property type="entry name" value="PKS_KR"/>
</dbReference>
<dbReference type="GO" id="GO:0006633">
    <property type="term" value="P:fatty acid biosynthetic process"/>
    <property type="evidence" value="ECO:0007669"/>
    <property type="project" value="InterPro"/>
</dbReference>
<dbReference type="SUPFAM" id="SSF52777">
    <property type="entry name" value="CoA-dependent acyltransferases"/>
    <property type="match status" value="2"/>
</dbReference>
<dbReference type="OrthoDB" id="329835at2759"/>
<dbReference type="Gene3D" id="3.10.129.110">
    <property type="entry name" value="Polyketide synthase dehydratase"/>
    <property type="match status" value="1"/>
</dbReference>
<evidence type="ECO:0000256" key="10">
    <source>
        <dbReference type="SAM" id="MobiDB-lite"/>
    </source>
</evidence>
<comment type="similarity">
    <text evidence="8">In the C-terminal section; belongs to the NRP synthetase family.</text>
</comment>
<evidence type="ECO:0000256" key="8">
    <source>
        <dbReference type="ARBA" id="ARBA00029443"/>
    </source>
</evidence>
<evidence type="ECO:0000259" key="13">
    <source>
        <dbReference type="PROSITE" id="PS52019"/>
    </source>
</evidence>
<dbReference type="GO" id="GO:0032259">
    <property type="term" value="P:methylation"/>
    <property type="evidence" value="ECO:0007669"/>
    <property type="project" value="UniProtKB-KW"/>
</dbReference>
<dbReference type="InterPro" id="IPR049552">
    <property type="entry name" value="PKS_DH_N"/>
</dbReference>
<dbReference type="Gene3D" id="3.40.50.12780">
    <property type="entry name" value="N-terminal domain of ligase-like"/>
    <property type="match status" value="1"/>
</dbReference>
<dbReference type="InterPro" id="IPR014043">
    <property type="entry name" value="Acyl_transferase_dom"/>
</dbReference>
<dbReference type="InterPro" id="IPR020841">
    <property type="entry name" value="PKS_Beta-ketoAc_synthase_dom"/>
</dbReference>
<dbReference type="SUPFAM" id="SSF53335">
    <property type="entry name" value="S-adenosyl-L-methionine-dependent methyltransferases"/>
    <property type="match status" value="1"/>
</dbReference>
<dbReference type="InterPro" id="IPR057326">
    <property type="entry name" value="KR_dom"/>
</dbReference>
<feature type="domain" description="Ketosynthase family 3 (KS3)" evidence="12">
    <location>
        <begin position="4"/>
        <end position="438"/>
    </location>
</feature>
<dbReference type="InterPro" id="IPR018201">
    <property type="entry name" value="Ketoacyl_synth_AS"/>
</dbReference>
<feature type="region of interest" description="C-terminal hotdog fold" evidence="9">
    <location>
        <begin position="1085"/>
        <end position="1230"/>
    </location>
</feature>
<comment type="caution">
    <text evidence="14">The sequence shown here is derived from an EMBL/GenBank/DDBJ whole genome shotgun (WGS) entry which is preliminary data.</text>
</comment>
<evidence type="ECO:0000256" key="2">
    <source>
        <dbReference type="ARBA" id="ARBA00022553"/>
    </source>
</evidence>
<dbReference type="InterPro" id="IPR014031">
    <property type="entry name" value="Ketoacyl_synth_C"/>
</dbReference>
<dbReference type="Proteomes" id="UP000572817">
    <property type="component" value="Unassembled WGS sequence"/>
</dbReference>
<dbReference type="Pfam" id="PF00501">
    <property type="entry name" value="AMP-binding"/>
    <property type="match status" value="1"/>
</dbReference>
<dbReference type="Pfam" id="PF00698">
    <property type="entry name" value="Acyl_transf_1"/>
    <property type="match status" value="1"/>
</dbReference>
<feature type="active site" description="Proton acceptor; for dehydratase activity" evidence="9">
    <location>
        <position position="968"/>
    </location>
</feature>
<dbReference type="InterPro" id="IPR001242">
    <property type="entry name" value="Condensation_dom"/>
</dbReference>
<dbReference type="InterPro" id="IPR009081">
    <property type="entry name" value="PP-bd_ACP"/>
</dbReference>
<keyword evidence="7" id="KW-0511">Multifunctional enzyme</keyword>
<dbReference type="CDD" id="cd19532">
    <property type="entry name" value="C_PKS-NRPS"/>
    <property type="match status" value="1"/>
</dbReference>
<dbReference type="PROSITE" id="PS52019">
    <property type="entry name" value="PKS_MFAS_DH"/>
    <property type="match status" value="1"/>
</dbReference>
<dbReference type="InterPro" id="IPR010071">
    <property type="entry name" value="AA_adenyl_dom"/>
</dbReference>
<dbReference type="InterPro" id="IPR016036">
    <property type="entry name" value="Malonyl_transacylase_ACP-bd"/>
</dbReference>
<dbReference type="GO" id="GO:0004312">
    <property type="term" value="F:fatty acid synthase activity"/>
    <property type="evidence" value="ECO:0007669"/>
    <property type="project" value="TreeGrafter"/>
</dbReference>
<dbReference type="EMBL" id="WWBZ02000051">
    <property type="protein sequence ID" value="KAF4304379.1"/>
    <property type="molecule type" value="Genomic_DNA"/>
</dbReference>
<feature type="region of interest" description="Disordered" evidence="10">
    <location>
        <begin position="3593"/>
        <end position="3612"/>
    </location>
</feature>
<dbReference type="SUPFAM" id="SSF47336">
    <property type="entry name" value="ACP-like"/>
    <property type="match status" value="2"/>
</dbReference>
<keyword evidence="4" id="KW-0489">Methyltransferase</keyword>
<dbReference type="NCBIfam" id="TIGR01733">
    <property type="entry name" value="AA-adenyl-dom"/>
    <property type="match status" value="1"/>
</dbReference>
<dbReference type="SMART" id="SM00826">
    <property type="entry name" value="PKS_DH"/>
    <property type="match status" value="1"/>
</dbReference>
<evidence type="ECO:0000256" key="1">
    <source>
        <dbReference type="ARBA" id="ARBA00022450"/>
    </source>
</evidence>
<dbReference type="SMART" id="SM00825">
    <property type="entry name" value="PKS_KS"/>
    <property type="match status" value="1"/>
</dbReference>
<dbReference type="Pfam" id="PF02801">
    <property type="entry name" value="Ketoacyl-synt_C"/>
    <property type="match status" value="1"/>
</dbReference>
<dbReference type="Pfam" id="PF16197">
    <property type="entry name" value="KAsynt_C_assoc"/>
    <property type="match status" value="1"/>
</dbReference>
<dbReference type="Pfam" id="PF00550">
    <property type="entry name" value="PP-binding"/>
    <property type="match status" value="2"/>
</dbReference>
<evidence type="ECO:0000256" key="9">
    <source>
        <dbReference type="PROSITE-ProRule" id="PRU01363"/>
    </source>
</evidence>
<evidence type="ECO:0000313" key="14">
    <source>
        <dbReference type="EMBL" id="KAF4304379.1"/>
    </source>
</evidence>
<dbReference type="InterPro" id="IPR032821">
    <property type="entry name" value="PKS_assoc"/>
</dbReference>
<feature type="domain" description="Carrier" evidence="11">
    <location>
        <begin position="2365"/>
        <end position="2442"/>
    </location>
</feature>
<protein>
    <submittedName>
        <fullName evidence="14">PKS protein</fullName>
    </submittedName>
</protein>